<organism evidence="2 3">
    <name type="scientific">Ancylobacter pratisalsi</name>
    <dbReference type="NCBI Taxonomy" id="1745854"/>
    <lineage>
        <taxon>Bacteria</taxon>
        <taxon>Pseudomonadati</taxon>
        <taxon>Pseudomonadota</taxon>
        <taxon>Alphaproteobacteria</taxon>
        <taxon>Hyphomicrobiales</taxon>
        <taxon>Xanthobacteraceae</taxon>
        <taxon>Ancylobacter</taxon>
    </lineage>
</organism>
<dbReference type="KEGG" id="apra:G3A50_19815"/>
<evidence type="ECO:0000256" key="1">
    <source>
        <dbReference type="SAM" id="Phobius"/>
    </source>
</evidence>
<dbReference type="Proteomes" id="UP000464751">
    <property type="component" value="Chromosome"/>
</dbReference>
<feature type="transmembrane region" description="Helical" evidence="1">
    <location>
        <begin position="86"/>
        <end position="115"/>
    </location>
</feature>
<dbReference type="RefSeq" id="WP_163076842.1">
    <property type="nucleotide sequence ID" value="NZ_CP048630.1"/>
</dbReference>
<reference evidence="2 3" key="1">
    <citation type="submission" date="2020-02" db="EMBL/GenBank/DDBJ databases">
        <authorList>
            <person name="Li G."/>
        </authorList>
    </citation>
    <scope>NUCLEOTIDE SEQUENCE [LARGE SCALE GENOMIC DNA]</scope>
    <source>
        <strain evidence="2 3">DSM 102029</strain>
    </source>
</reference>
<gene>
    <name evidence="2" type="ORF">G3A50_19815</name>
</gene>
<sequence>MARRSFHPGPHTTLFIVLLGGFALGWAIYMRYALVEQSSVGLACIGVETATCHTRALVIWLFGYSAFGITALVASIIQFIRPRVPIFVIGAMASAAGVVLYNNNLAALAAGILLISLDRPWRRAKA</sequence>
<proteinExistence type="predicted"/>
<feature type="transmembrane region" description="Helical" evidence="1">
    <location>
        <begin position="57"/>
        <end position="80"/>
    </location>
</feature>
<dbReference type="AlphaFoldDB" id="A0A6P1YUF5"/>
<name>A0A6P1YUF5_9HYPH</name>
<keyword evidence="1" id="KW-0472">Membrane</keyword>
<evidence type="ECO:0000313" key="3">
    <source>
        <dbReference type="Proteomes" id="UP000464751"/>
    </source>
</evidence>
<dbReference type="EMBL" id="CP048630">
    <property type="protein sequence ID" value="QIB35703.1"/>
    <property type="molecule type" value="Genomic_DNA"/>
</dbReference>
<keyword evidence="1" id="KW-1133">Transmembrane helix</keyword>
<keyword evidence="3" id="KW-1185">Reference proteome</keyword>
<keyword evidence="1" id="KW-0812">Transmembrane</keyword>
<accession>A0A6P1YUF5</accession>
<evidence type="ECO:0000313" key="2">
    <source>
        <dbReference type="EMBL" id="QIB35703.1"/>
    </source>
</evidence>
<protein>
    <submittedName>
        <fullName evidence="2">Uncharacterized protein</fullName>
    </submittedName>
</protein>
<feature type="transmembrane region" description="Helical" evidence="1">
    <location>
        <begin position="12"/>
        <end position="29"/>
    </location>
</feature>